<dbReference type="KEGG" id="fho:H9Q81_07385"/>
<dbReference type="Pfam" id="PF14296">
    <property type="entry name" value="O-ag_pol_Wzy"/>
    <property type="match status" value="1"/>
</dbReference>
<dbReference type="Proteomes" id="UP000515913">
    <property type="component" value="Chromosome"/>
</dbReference>
<sequence>MKHLINKVTIFSNFIMGIVLVLSYACQIIEIQSYKIIFMVLVPLTCFYLLILFYEHKNNFLIGLFFLCNFVFIYSRLYISILKKQSLRGMFFAPYVFSDHTYYRIIETLNFNIFGIICGILLYKFYFKKKILKKRKKSLLKIFIVQKYFIYLSFFIGLLYCYLSYKISNIVNSFGYISRFNGVAAEYFGTVRSLILFISMYFFMASVFVLSSTKLTKKKQTILLIIFIFSAFCQNLSGGRGMTISSIFFALWILYFFYDYKLNFSKLFVLGIFLVSLTFYLASRRSIEHVQNFKIVKFEKIISFLEEQGSSVSLLGYYYDYPTLKVQYKPLIFSFILGGTEKIFCKFTGTEYNPKRSFYTGERMSSIVNNKLYLSGAGTGGNYLVDMYDLGGNIGVMILSATLILFLYYVQDVYKYMSLLKKSFVLYFIYEMFILPRSHYLAIGITGSIFIIILLALVNITNRRQKNK</sequence>
<keyword evidence="1" id="KW-0812">Transmembrane</keyword>
<feature type="transmembrane region" description="Helical" evidence="1">
    <location>
        <begin position="440"/>
        <end position="460"/>
    </location>
</feature>
<protein>
    <submittedName>
        <fullName evidence="2">O-antigen polysaccharide polymerase Wzy</fullName>
    </submittedName>
</protein>
<dbReference type="PROSITE" id="PS51257">
    <property type="entry name" value="PROKAR_LIPOPROTEIN"/>
    <property type="match status" value="1"/>
</dbReference>
<keyword evidence="3" id="KW-1185">Reference proteome</keyword>
<feature type="transmembrane region" description="Helical" evidence="1">
    <location>
        <begin position="109"/>
        <end position="127"/>
    </location>
</feature>
<feature type="transmembrane region" description="Helical" evidence="1">
    <location>
        <begin position="60"/>
        <end position="79"/>
    </location>
</feature>
<dbReference type="InterPro" id="IPR029468">
    <property type="entry name" value="O-ag_pol_Wzy"/>
</dbReference>
<feature type="transmembrane region" description="Helical" evidence="1">
    <location>
        <begin position="187"/>
        <end position="210"/>
    </location>
</feature>
<evidence type="ECO:0000256" key="1">
    <source>
        <dbReference type="SAM" id="Phobius"/>
    </source>
</evidence>
<organism evidence="2 3">
    <name type="scientific">Fusobacterium hominis</name>
    <dbReference type="NCBI Taxonomy" id="2764326"/>
    <lineage>
        <taxon>Bacteria</taxon>
        <taxon>Fusobacteriati</taxon>
        <taxon>Fusobacteriota</taxon>
        <taxon>Fusobacteriia</taxon>
        <taxon>Fusobacteriales</taxon>
        <taxon>Fusobacteriaceae</taxon>
        <taxon>Fusobacterium</taxon>
    </lineage>
</organism>
<feature type="transmembrane region" description="Helical" evidence="1">
    <location>
        <begin position="6"/>
        <end position="24"/>
    </location>
</feature>
<keyword evidence="1" id="KW-0472">Membrane</keyword>
<dbReference type="AlphaFoldDB" id="A0A7G9GVE6"/>
<feature type="transmembrane region" description="Helical" evidence="1">
    <location>
        <begin position="267"/>
        <end position="283"/>
    </location>
</feature>
<feature type="transmembrane region" description="Helical" evidence="1">
    <location>
        <begin position="148"/>
        <end position="167"/>
    </location>
</feature>
<keyword evidence="1" id="KW-1133">Transmembrane helix</keyword>
<dbReference type="EMBL" id="CP060637">
    <property type="protein sequence ID" value="QNM14778.1"/>
    <property type="molecule type" value="Genomic_DNA"/>
</dbReference>
<feature type="transmembrane region" description="Helical" evidence="1">
    <location>
        <begin position="390"/>
        <end position="410"/>
    </location>
</feature>
<reference evidence="2 3" key="1">
    <citation type="submission" date="2020-08" db="EMBL/GenBank/DDBJ databases">
        <authorList>
            <person name="Liu C."/>
            <person name="Sun Q."/>
        </authorList>
    </citation>
    <scope>NUCLEOTIDE SEQUENCE [LARGE SCALE GENOMIC DNA]</scope>
    <source>
        <strain evidence="2 3">NSJ-57</strain>
    </source>
</reference>
<feature type="transmembrane region" description="Helical" evidence="1">
    <location>
        <begin position="36"/>
        <end position="54"/>
    </location>
</feature>
<proteinExistence type="predicted"/>
<feature type="transmembrane region" description="Helical" evidence="1">
    <location>
        <begin position="222"/>
        <end position="255"/>
    </location>
</feature>
<evidence type="ECO:0000313" key="3">
    <source>
        <dbReference type="Proteomes" id="UP000515913"/>
    </source>
</evidence>
<name>A0A7G9GVE6_9FUSO</name>
<evidence type="ECO:0000313" key="2">
    <source>
        <dbReference type="EMBL" id="QNM14778.1"/>
    </source>
</evidence>
<gene>
    <name evidence="2" type="primary">wzy</name>
    <name evidence="2" type="ORF">H9Q81_07385</name>
</gene>
<accession>A0A7G9GVE6</accession>
<dbReference type="RefSeq" id="WP_187422726.1">
    <property type="nucleotide sequence ID" value="NZ_CP060637.1"/>
</dbReference>